<dbReference type="GO" id="GO:0006515">
    <property type="term" value="P:protein quality control for misfolded or incompletely synthesized proteins"/>
    <property type="evidence" value="ECO:0007669"/>
    <property type="project" value="TreeGrafter"/>
</dbReference>
<dbReference type="GO" id="GO:0042597">
    <property type="term" value="C:periplasmic space"/>
    <property type="evidence" value="ECO:0007669"/>
    <property type="project" value="TreeGrafter"/>
</dbReference>
<dbReference type="InterPro" id="IPR001478">
    <property type="entry name" value="PDZ"/>
</dbReference>
<dbReference type="PRINTS" id="PR00834">
    <property type="entry name" value="PROTEASES2C"/>
</dbReference>
<dbReference type="InterPro" id="IPR009003">
    <property type="entry name" value="Peptidase_S1_PA"/>
</dbReference>
<comment type="similarity">
    <text evidence="3">Belongs to the peptidase S1C family.</text>
</comment>
<dbReference type="NCBIfam" id="TIGR02038">
    <property type="entry name" value="protease_degS"/>
    <property type="match status" value="1"/>
</dbReference>
<dbReference type="InterPro" id="IPR043504">
    <property type="entry name" value="Peptidase_S1_PA_chymotrypsin"/>
</dbReference>
<evidence type="ECO:0000256" key="11">
    <source>
        <dbReference type="ARBA" id="ARBA00022825"/>
    </source>
</evidence>
<evidence type="ECO:0000256" key="10">
    <source>
        <dbReference type="ARBA" id="ARBA00022801"/>
    </source>
</evidence>
<dbReference type="InterPro" id="IPR036034">
    <property type="entry name" value="PDZ_sf"/>
</dbReference>
<dbReference type="Pfam" id="PF13180">
    <property type="entry name" value="PDZ_2"/>
    <property type="match status" value="1"/>
</dbReference>
<evidence type="ECO:0000256" key="3">
    <source>
        <dbReference type="ARBA" id="ARBA00010541"/>
    </source>
</evidence>
<feature type="domain" description="PDZ" evidence="19">
    <location>
        <begin position="269"/>
        <end position="342"/>
    </location>
</feature>
<dbReference type="EC" id="3.4.21.107" evidence="5"/>
<keyword evidence="8" id="KW-0645">Protease</keyword>
<reference evidence="21 23" key="2">
    <citation type="submission" date="2019-05" db="EMBL/GenBank/DDBJ databases">
        <title>Pasteurellaceae isolates from reptiles.</title>
        <authorList>
            <person name="Bojesen A.M."/>
            <person name="Lund E."/>
        </authorList>
    </citation>
    <scope>NUCLEOTIDE SEQUENCE [LARGE SCALE GENOMIC DNA]</scope>
    <source>
        <strain evidence="21 23">ELNT2x</strain>
    </source>
</reference>
<dbReference type="Gene3D" id="2.30.42.10">
    <property type="match status" value="1"/>
</dbReference>
<dbReference type="AlphaFoldDB" id="A0A4V2W2F0"/>
<evidence type="ECO:0000259" key="19">
    <source>
        <dbReference type="PROSITE" id="PS50106"/>
    </source>
</evidence>
<feature type="active site" description="Charge relay system" evidence="17">
    <location>
        <position position="209"/>
    </location>
</feature>
<evidence type="ECO:0000256" key="7">
    <source>
        <dbReference type="ARBA" id="ARBA00022519"/>
    </source>
</evidence>
<dbReference type="InterPro" id="IPR011783">
    <property type="entry name" value="Pept_S1C_DegS"/>
</dbReference>
<evidence type="ECO:0000256" key="17">
    <source>
        <dbReference type="PIRSR" id="PIRSR611783-1"/>
    </source>
</evidence>
<keyword evidence="9" id="KW-0812">Transmembrane</keyword>
<comment type="subcellular location">
    <subcellularLocation>
        <location evidence="2">Cell inner membrane</location>
        <topology evidence="2">Single-pass membrane protein</topology>
    </subcellularLocation>
</comment>
<dbReference type="Pfam" id="PF13365">
    <property type="entry name" value="Trypsin_2"/>
    <property type="match status" value="1"/>
</dbReference>
<evidence type="ECO:0000256" key="16">
    <source>
        <dbReference type="ARBA" id="ARBA00083871"/>
    </source>
</evidence>
<dbReference type="SUPFAM" id="SSF50156">
    <property type="entry name" value="PDZ domain-like"/>
    <property type="match status" value="1"/>
</dbReference>
<accession>A0A4V2W2F0</accession>
<dbReference type="Proteomes" id="UP000305526">
    <property type="component" value="Unassembled WGS sequence"/>
</dbReference>
<evidence type="ECO:0000256" key="12">
    <source>
        <dbReference type="ARBA" id="ARBA00022989"/>
    </source>
</evidence>
<evidence type="ECO:0000256" key="15">
    <source>
        <dbReference type="ARBA" id="ARBA00078529"/>
    </source>
</evidence>
<keyword evidence="11" id="KW-0720">Serine protease</keyword>
<dbReference type="EMBL" id="VDGV01000173">
    <property type="protein sequence ID" value="TNG86773.1"/>
    <property type="molecule type" value="Genomic_DNA"/>
</dbReference>
<feature type="active site" description="Charge relay system" evidence="17">
    <location>
        <position position="105"/>
    </location>
</feature>
<evidence type="ECO:0000313" key="22">
    <source>
        <dbReference type="Proteomes" id="UP000294619"/>
    </source>
</evidence>
<keyword evidence="7" id="KW-0997">Cell inner membrane</keyword>
<evidence type="ECO:0000256" key="18">
    <source>
        <dbReference type="PIRSR" id="PIRSR611783-2"/>
    </source>
</evidence>
<proteinExistence type="inferred from homology"/>
<dbReference type="EMBL" id="SMCP01000004">
    <property type="protein sequence ID" value="TCV87819.1"/>
    <property type="molecule type" value="Genomic_DNA"/>
</dbReference>
<evidence type="ECO:0000256" key="5">
    <source>
        <dbReference type="ARBA" id="ARBA00013035"/>
    </source>
</evidence>
<keyword evidence="13" id="KW-0472">Membrane</keyword>
<dbReference type="Proteomes" id="UP000294619">
    <property type="component" value="Unassembled WGS sequence"/>
</dbReference>
<comment type="catalytic activity">
    <reaction evidence="1">
        <text>Acts on substrates that are at least partially unfolded. The cleavage site P1 residue is normally between a pair of hydrophobic residues, such as Val-|-Val.</text>
        <dbReference type="EC" id="3.4.21.107"/>
    </reaction>
</comment>
<sequence length="360" mass="38139">MLKKLLQSALIGLCTAAVVLALLPLFQGNSNLFSRQNDDLQVVSYASAVRIASPAVVNVYNQSLQASSLDRGLSDNGLSNNEVRVNNLGSGVIMRADGYILTNRHVISNADQIVVALQNGQIYQAGLVGSDSLTDLAVLKIQAENLPTIPQNKQRRVSVGDVVLAIGNPYNLGQSVSQGIISATGRSALGEIGRQNFIQTDASINRGNSGGALINTAGELIGINTLSIGKDSSEIAEGLSFAIPINIVNDVLKKIIQDGRVIRGYFGVESQIFYNNEDQLGLNQRGVLVTAVAPNGPAYQAGILQGDLIVRFNSKAVNSPTDLLQIISDTRPGTVVEVQVERLGQLLNLPVTIAEYPTVG</sequence>
<protein>
    <recommendedName>
        <fullName evidence="14">Serine endoprotease DegS</fullName>
        <ecNumber evidence="5">3.4.21.107</ecNumber>
    </recommendedName>
    <alternativeName>
        <fullName evidence="16">Site-1 protease DegS</fullName>
    </alternativeName>
    <alternativeName>
        <fullName evidence="15">Site-1-type intramembrane protease</fullName>
    </alternativeName>
</protein>
<evidence type="ECO:0000313" key="20">
    <source>
        <dbReference type="EMBL" id="TCV87819.1"/>
    </source>
</evidence>
<evidence type="ECO:0000256" key="9">
    <source>
        <dbReference type="ARBA" id="ARBA00022692"/>
    </source>
</evidence>
<evidence type="ECO:0000256" key="14">
    <source>
        <dbReference type="ARBA" id="ARBA00071522"/>
    </source>
</evidence>
<keyword evidence="23" id="KW-1185">Reference proteome</keyword>
<dbReference type="InterPro" id="IPR001940">
    <property type="entry name" value="Peptidase_S1C"/>
</dbReference>
<dbReference type="GO" id="GO:0004252">
    <property type="term" value="F:serine-type endopeptidase activity"/>
    <property type="evidence" value="ECO:0007669"/>
    <property type="project" value="InterPro"/>
</dbReference>
<keyword evidence="10" id="KW-0378">Hydrolase</keyword>
<organism evidence="20 22">
    <name type="scientific">Testudinibacter aquarius</name>
    <dbReference type="NCBI Taxonomy" id="1524974"/>
    <lineage>
        <taxon>Bacteria</taxon>
        <taxon>Pseudomonadati</taxon>
        <taxon>Pseudomonadota</taxon>
        <taxon>Gammaproteobacteria</taxon>
        <taxon>Pasteurellales</taxon>
        <taxon>Pasteurellaceae</taxon>
        <taxon>Testudinibacter</taxon>
    </lineage>
</organism>
<evidence type="ECO:0000256" key="8">
    <source>
        <dbReference type="ARBA" id="ARBA00022670"/>
    </source>
</evidence>
<evidence type="ECO:0000256" key="13">
    <source>
        <dbReference type="ARBA" id="ARBA00023136"/>
    </source>
</evidence>
<evidence type="ECO:0000313" key="23">
    <source>
        <dbReference type="Proteomes" id="UP000305526"/>
    </source>
</evidence>
<comment type="caution">
    <text evidence="20">The sequence shown here is derived from an EMBL/GenBank/DDBJ whole genome shotgun (WGS) entry which is preliminary data.</text>
</comment>
<keyword evidence="12" id="KW-1133">Transmembrane helix</keyword>
<dbReference type="RefSeq" id="WP_132966005.1">
    <property type="nucleotide sequence ID" value="NZ_LEKL01000020.1"/>
</dbReference>
<feature type="binding site" evidence="18">
    <location>
        <position position="356"/>
    </location>
    <ligand>
        <name>substrate</name>
    </ligand>
</feature>
<dbReference type="NCBIfam" id="NF008147">
    <property type="entry name" value="PRK10898.1"/>
    <property type="match status" value="1"/>
</dbReference>
<dbReference type="SUPFAM" id="SSF50494">
    <property type="entry name" value="Trypsin-like serine proteases"/>
    <property type="match status" value="1"/>
</dbReference>
<evidence type="ECO:0000313" key="21">
    <source>
        <dbReference type="EMBL" id="TNG86773.1"/>
    </source>
</evidence>
<keyword evidence="6" id="KW-1003">Cell membrane</keyword>
<dbReference type="PANTHER" id="PTHR22939">
    <property type="entry name" value="SERINE PROTEASE FAMILY S1C HTRA-RELATED"/>
    <property type="match status" value="1"/>
</dbReference>
<dbReference type="PANTHER" id="PTHR22939:SF101">
    <property type="entry name" value="PERIPLASMIC PH-DEPENDENT SERINE ENDOPROTEASE DEGQ"/>
    <property type="match status" value="1"/>
</dbReference>
<name>A0A4V2W2F0_9PAST</name>
<reference evidence="20 22" key="1">
    <citation type="submission" date="2019-03" db="EMBL/GenBank/DDBJ databases">
        <title>Genomic Encyclopedia of Type Strains, Phase IV (KMG-IV): sequencing the most valuable type-strain genomes for metagenomic binning, comparative biology and taxonomic classification.</title>
        <authorList>
            <person name="Goeker M."/>
        </authorList>
    </citation>
    <scope>NUCLEOTIDE SEQUENCE [LARGE SCALE GENOMIC DNA]</scope>
    <source>
        <strain evidence="20 22">DSM 28140</strain>
    </source>
</reference>
<evidence type="ECO:0000256" key="4">
    <source>
        <dbReference type="ARBA" id="ARBA00011233"/>
    </source>
</evidence>
<evidence type="ECO:0000256" key="2">
    <source>
        <dbReference type="ARBA" id="ARBA00004377"/>
    </source>
</evidence>
<evidence type="ECO:0000256" key="6">
    <source>
        <dbReference type="ARBA" id="ARBA00022475"/>
    </source>
</evidence>
<dbReference type="Gene3D" id="2.40.10.10">
    <property type="entry name" value="Trypsin-like serine proteases"/>
    <property type="match status" value="2"/>
</dbReference>
<dbReference type="SMART" id="SM00228">
    <property type="entry name" value="PDZ"/>
    <property type="match status" value="1"/>
</dbReference>
<gene>
    <name evidence="21" type="primary">degS</name>
    <name evidence="20" type="ORF">EDC16_1044</name>
    <name evidence="21" type="ORF">FHQ21_12375</name>
</gene>
<dbReference type="PROSITE" id="PS50106">
    <property type="entry name" value="PDZ"/>
    <property type="match status" value="1"/>
</dbReference>
<dbReference type="FunFam" id="2.40.10.10:FF:000001">
    <property type="entry name" value="Periplasmic serine protease DegS"/>
    <property type="match status" value="1"/>
</dbReference>
<dbReference type="GO" id="GO:0005886">
    <property type="term" value="C:plasma membrane"/>
    <property type="evidence" value="ECO:0007669"/>
    <property type="project" value="UniProtKB-SubCell"/>
</dbReference>
<evidence type="ECO:0000256" key="1">
    <source>
        <dbReference type="ARBA" id="ARBA00001772"/>
    </source>
</evidence>
<dbReference type="FunFam" id="2.40.10.10:FF:000009">
    <property type="entry name" value="Serine endoprotease DegS, periplasmic"/>
    <property type="match status" value="1"/>
</dbReference>
<feature type="active site" description="Charge relay system" evidence="17">
    <location>
        <position position="135"/>
    </location>
</feature>
<comment type="subunit">
    <text evidence="4">Homotrimer.</text>
</comment>